<dbReference type="PROSITE" id="PS00108">
    <property type="entry name" value="PROTEIN_KINASE_ST"/>
    <property type="match status" value="1"/>
</dbReference>
<evidence type="ECO:0000313" key="8">
    <source>
        <dbReference type="EMBL" id="KAG2493166.1"/>
    </source>
</evidence>
<evidence type="ECO:0000256" key="4">
    <source>
        <dbReference type="ARBA" id="ARBA00022840"/>
    </source>
</evidence>
<dbReference type="PANTHER" id="PTHR44329:SF214">
    <property type="entry name" value="PROTEIN KINASE DOMAIN-CONTAINING PROTEIN"/>
    <property type="match status" value="1"/>
</dbReference>
<evidence type="ECO:0000256" key="3">
    <source>
        <dbReference type="ARBA" id="ARBA00022777"/>
    </source>
</evidence>
<proteinExistence type="predicted"/>
<organism evidence="8 9">
    <name type="scientific">Edaphochlamys debaryana</name>
    <dbReference type="NCBI Taxonomy" id="47281"/>
    <lineage>
        <taxon>Eukaryota</taxon>
        <taxon>Viridiplantae</taxon>
        <taxon>Chlorophyta</taxon>
        <taxon>core chlorophytes</taxon>
        <taxon>Chlorophyceae</taxon>
        <taxon>CS clade</taxon>
        <taxon>Chlamydomonadales</taxon>
        <taxon>Chlamydomonadales incertae sedis</taxon>
        <taxon>Edaphochlamys</taxon>
    </lineage>
</organism>
<dbReference type="GO" id="GO:0004674">
    <property type="term" value="F:protein serine/threonine kinase activity"/>
    <property type="evidence" value="ECO:0007669"/>
    <property type="project" value="TreeGrafter"/>
</dbReference>
<dbReference type="AlphaFoldDB" id="A0A836BXV7"/>
<feature type="transmembrane region" description="Helical" evidence="6">
    <location>
        <begin position="238"/>
        <end position="261"/>
    </location>
</feature>
<keyword evidence="6" id="KW-1133">Transmembrane helix</keyword>
<dbReference type="GO" id="GO:0005524">
    <property type="term" value="F:ATP binding"/>
    <property type="evidence" value="ECO:0007669"/>
    <property type="project" value="UniProtKB-UniRule"/>
</dbReference>
<dbReference type="PROSITE" id="PS00107">
    <property type="entry name" value="PROTEIN_KINASE_ATP"/>
    <property type="match status" value="1"/>
</dbReference>
<keyword evidence="1" id="KW-0808">Transferase</keyword>
<reference evidence="8" key="1">
    <citation type="journal article" date="2020" name="bioRxiv">
        <title>Comparative genomics of Chlamydomonas.</title>
        <authorList>
            <person name="Craig R.J."/>
            <person name="Hasan A.R."/>
            <person name="Ness R.W."/>
            <person name="Keightley P.D."/>
        </authorList>
    </citation>
    <scope>NUCLEOTIDE SEQUENCE</scope>
    <source>
        <strain evidence="8">CCAP 11/70</strain>
    </source>
</reference>
<protein>
    <recommendedName>
        <fullName evidence="7">Protein kinase domain-containing protein</fullName>
    </recommendedName>
</protein>
<dbReference type="PANTHER" id="PTHR44329">
    <property type="entry name" value="SERINE/THREONINE-PROTEIN KINASE TNNI3K-RELATED"/>
    <property type="match status" value="1"/>
</dbReference>
<sequence>MAGGVTLTLTQLILRDWRMGSNARTPGADIIANQAFPTASAPPVLQLYDMTLLYRFCSPADLSLGNAVGLPRPRSIPGNNSFIPGLKPSADCTNDTSAPLRERCWPQINYWQDFAFPGVYENSAGNLGPTGYLLHLRGVSTLCNDIMPPDCVQEYTSVGCELVQLAKPDDPLRPFPTSSGVPANQAVVEVRDLPSPPPYQRLGGDHPDHHDRGSEVHYVKAAAEEGASDDSASRTVGLAVGLAVGGFMALALAALAVFLVIRRRWQRSRSSSSDAFPGALSVGSTYPGDKASCADTDLEAGAQGNASFSSKAPPSQHTVGAFSLGLSSTRTGAATVTITTASAMAAASCALGTADSGLDAVLMDNTPLNPELPLSVRVMEGTHSVKGASDEAGEAEAGGQLTLPPQTNVLVEEACHVAEARAPAEAVALGPRLLGKGGFSRVYEGTYKGEPVAVKLLSAPWGTDCPSDEDWAGLRALLQSEVEVLGRVSHPNVVRLLAACVEPPRLALVMELCETSLERLIYDAGSGPRDADGLIPLPTVLHIGVQICQALSALHPTCMHRDLKPANVLLNNVSSPEPVAKITDFGLSRVRCATMRTQNPEAGTVQYLPPECFDLENEVLTCRLDIYSLGVLLWEALSGQQPWKGCSTVAVAWAVNIKGQRPPFDAIPGSRLPSKLRRLIDQCWDKDPLRRPAAAEAAKTLALVRAGVQGFESRETEHL</sequence>
<comment type="caution">
    <text evidence="8">The sequence shown here is derived from an EMBL/GenBank/DDBJ whole genome shotgun (WGS) entry which is preliminary data.</text>
</comment>
<dbReference type="EMBL" id="JAEHOE010000039">
    <property type="protein sequence ID" value="KAG2493166.1"/>
    <property type="molecule type" value="Genomic_DNA"/>
</dbReference>
<dbReference type="InterPro" id="IPR000719">
    <property type="entry name" value="Prot_kinase_dom"/>
</dbReference>
<dbReference type="InterPro" id="IPR011009">
    <property type="entry name" value="Kinase-like_dom_sf"/>
</dbReference>
<gene>
    <name evidence="8" type="ORF">HYH03_008588</name>
</gene>
<dbReference type="Gene3D" id="3.30.200.20">
    <property type="entry name" value="Phosphorylase Kinase, domain 1"/>
    <property type="match status" value="1"/>
</dbReference>
<dbReference type="Pfam" id="PF00069">
    <property type="entry name" value="Pkinase"/>
    <property type="match status" value="1"/>
</dbReference>
<dbReference type="InterPro" id="IPR008271">
    <property type="entry name" value="Ser/Thr_kinase_AS"/>
</dbReference>
<dbReference type="OrthoDB" id="536504at2759"/>
<accession>A0A836BXV7</accession>
<dbReference type="Gene3D" id="1.10.510.10">
    <property type="entry name" value="Transferase(Phosphotransferase) domain 1"/>
    <property type="match status" value="1"/>
</dbReference>
<dbReference type="PROSITE" id="PS50011">
    <property type="entry name" value="PROTEIN_KINASE_DOM"/>
    <property type="match status" value="1"/>
</dbReference>
<dbReference type="InterPro" id="IPR017441">
    <property type="entry name" value="Protein_kinase_ATP_BS"/>
</dbReference>
<feature type="domain" description="Protein kinase" evidence="7">
    <location>
        <begin position="428"/>
        <end position="704"/>
    </location>
</feature>
<name>A0A836BXV7_9CHLO</name>
<feature type="binding site" evidence="5">
    <location>
        <position position="455"/>
    </location>
    <ligand>
        <name>ATP</name>
        <dbReference type="ChEBI" id="CHEBI:30616"/>
    </ligand>
</feature>
<evidence type="ECO:0000256" key="1">
    <source>
        <dbReference type="ARBA" id="ARBA00022679"/>
    </source>
</evidence>
<dbReference type="Proteomes" id="UP000612055">
    <property type="component" value="Unassembled WGS sequence"/>
</dbReference>
<keyword evidence="3" id="KW-0418">Kinase</keyword>
<keyword evidence="4 5" id="KW-0067">ATP-binding</keyword>
<keyword evidence="6" id="KW-0472">Membrane</keyword>
<evidence type="ECO:0000256" key="6">
    <source>
        <dbReference type="SAM" id="Phobius"/>
    </source>
</evidence>
<keyword evidence="9" id="KW-1185">Reference proteome</keyword>
<keyword evidence="2 5" id="KW-0547">Nucleotide-binding</keyword>
<evidence type="ECO:0000256" key="5">
    <source>
        <dbReference type="PROSITE-ProRule" id="PRU10141"/>
    </source>
</evidence>
<evidence type="ECO:0000256" key="2">
    <source>
        <dbReference type="ARBA" id="ARBA00022741"/>
    </source>
</evidence>
<dbReference type="SUPFAM" id="SSF56112">
    <property type="entry name" value="Protein kinase-like (PK-like)"/>
    <property type="match status" value="1"/>
</dbReference>
<dbReference type="InterPro" id="IPR051681">
    <property type="entry name" value="Ser/Thr_Kinases-Pseudokinases"/>
</dbReference>
<evidence type="ECO:0000313" key="9">
    <source>
        <dbReference type="Proteomes" id="UP000612055"/>
    </source>
</evidence>
<keyword evidence="6" id="KW-0812">Transmembrane</keyword>
<evidence type="ECO:0000259" key="7">
    <source>
        <dbReference type="PROSITE" id="PS50011"/>
    </source>
</evidence>
<dbReference type="SMART" id="SM00220">
    <property type="entry name" value="S_TKc"/>
    <property type="match status" value="1"/>
</dbReference>